<dbReference type="GO" id="GO:0009636">
    <property type="term" value="P:response to toxic substance"/>
    <property type="evidence" value="ECO:0007669"/>
    <property type="project" value="UniProtKB-KW"/>
</dbReference>
<dbReference type="EMBL" id="BANX01000032">
    <property type="protein sequence ID" value="GAC70178.1"/>
    <property type="molecule type" value="Genomic_DNA"/>
</dbReference>
<protein>
    <recommendedName>
        <fullName evidence="8">Propionate 3-nitronate monooxygenase</fullName>
    </recommendedName>
</protein>
<gene>
    <name evidence="10" type="ORF">GS4_32_01220</name>
</gene>
<comment type="cofactor">
    <cofactor evidence="1">
        <name>FMN</name>
        <dbReference type="ChEBI" id="CHEBI:58210"/>
    </cofactor>
</comment>
<accession>M0QNM1</accession>
<evidence type="ECO:0000256" key="1">
    <source>
        <dbReference type="ARBA" id="ARBA00001917"/>
    </source>
</evidence>
<keyword evidence="11" id="KW-1185">Reference proteome</keyword>
<keyword evidence="5" id="KW-0288">FMN</keyword>
<keyword evidence="4" id="KW-0285">Flavoprotein</keyword>
<name>M0QNM1_9ACTN</name>
<sequence>MTQTDNDLQERTVFDLRDLTSPVVGAPMAGGPSTPALVETTVRAGGLGLLAAGYLTSEKLADDIAATQATGTRVFGVNIFVPETRPTDRAAVSAFRSALVPFAAERDVVLPELDGLLDDDDHYDAKIDAVVEARVPVVTFTFGLPSATVVDRLHAIDTSIGVTVTSAADAAAAVTVGADWLCLQGPDGGGHRSTFDRYTTPPTQSLDDLIREVSATVDVPLVAAGGIATPERAHQIRALGVPTVQIGTALLRTAEAGTKLAHANALADPAFETTVLTRAYSGRIARGLRNRFIDTFDELAPAEYPAVNTLTGGIRRAAADDPHTINLWAGTGFREAREESSAETVARFA</sequence>
<evidence type="ECO:0000256" key="6">
    <source>
        <dbReference type="ARBA" id="ARBA00023002"/>
    </source>
</evidence>
<organism evidence="10 11">
    <name type="scientific">Gordonia soli NBRC 108243</name>
    <dbReference type="NCBI Taxonomy" id="1223545"/>
    <lineage>
        <taxon>Bacteria</taxon>
        <taxon>Bacillati</taxon>
        <taxon>Actinomycetota</taxon>
        <taxon>Actinomycetes</taxon>
        <taxon>Mycobacteriales</taxon>
        <taxon>Gordoniaceae</taxon>
        <taxon>Gordonia</taxon>
    </lineage>
</organism>
<dbReference type="SUPFAM" id="SSF51412">
    <property type="entry name" value="Inosine monophosphate dehydrogenase (IMPDH)"/>
    <property type="match status" value="1"/>
</dbReference>
<dbReference type="PANTHER" id="PTHR42747">
    <property type="entry name" value="NITRONATE MONOOXYGENASE-RELATED"/>
    <property type="match status" value="1"/>
</dbReference>
<evidence type="ECO:0000256" key="7">
    <source>
        <dbReference type="ARBA" id="ARBA00023033"/>
    </source>
</evidence>
<dbReference type="CDD" id="cd04730">
    <property type="entry name" value="NPD_like"/>
    <property type="match status" value="1"/>
</dbReference>
<evidence type="ECO:0000256" key="8">
    <source>
        <dbReference type="ARBA" id="ARBA00031155"/>
    </source>
</evidence>
<dbReference type="Gene3D" id="3.20.20.70">
    <property type="entry name" value="Aldolase class I"/>
    <property type="match status" value="1"/>
</dbReference>
<keyword evidence="7" id="KW-0503">Monooxygenase</keyword>
<keyword evidence="10" id="KW-0223">Dioxygenase</keyword>
<dbReference type="GO" id="GO:0018580">
    <property type="term" value="F:nitronate monooxygenase activity"/>
    <property type="evidence" value="ECO:0007669"/>
    <property type="project" value="InterPro"/>
</dbReference>
<comment type="caution">
    <text evidence="10">The sequence shown here is derived from an EMBL/GenBank/DDBJ whole genome shotgun (WGS) entry which is preliminary data.</text>
</comment>
<evidence type="ECO:0000256" key="3">
    <source>
        <dbReference type="ARBA" id="ARBA00022575"/>
    </source>
</evidence>
<dbReference type="GO" id="GO:0051213">
    <property type="term" value="F:dioxygenase activity"/>
    <property type="evidence" value="ECO:0007669"/>
    <property type="project" value="UniProtKB-KW"/>
</dbReference>
<reference evidence="10 11" key="1">
    <citation type="submission" date="2013-01" db="EMBL/GenBank/DDBJ databases">
        <title>Whole genome shotgun sequence of Gordonia soli NBRC 108243.</title>
        <authorList>
            <person name="Isaki-Nakamura S."/>
            <person name="Hosoyama A."/>
            <person name="Tsuchikane K."/>
            <person name="Ando Y."/>
            <person name="Baba S."/>
            <person name="Ohji S."/>
            <person name="Hamada M."/>
            <person name="Tamura T."/>
            <person name="Yamazoe A."/>
            <person name="Yamazaki S."/>
            <person name="Fujita N."/>
        </authorList>
    </citation>
    <scope>NUCLEOTIDE SEQUENCE [LARGE SCALE GENOMIC DNA]</scope>
    <source>
        <strain evidence="10 11">NBRC 108243</strain>
    </source>
</reference>
<dbReference type="InterPro" id="IPR004136">
    <property type="entry name" value="NMO"/>
</dbReference>
<comment type="catalytic activity">
    <reaction evidence="9">
        <text>3 propionate 3-nitronate + 3 O2 + H2O = 3 3-oxopropanoate + 2 nitrate + nitrite + H2O2 + 3 H(+)</text>
        <dbReference type="Rhea" id="RHEA:57332"/>
        <dbReference type="ChEBI" id="CHEBI:15377"/>
        <dbReference type="ChEBI" id="CHEBI:15378"/>
        <dbReference type="ChEBI" id="CHEBI:15379"/>
        <dbReference type="ChEBI" id="CHEBI:16240"/>
        <dbReference type="ChEBI" id="CHEBI:16301"/>
        <dbReference type="ChEBI" id="CHEBI:17632"/>
        <dbReference type="ChEBI" id="CHEBI:33190"/>
        <dbReference type="ChEBI" id="CHEBI:136067"/>
    </reaction>
</comment>
<dbReference type="Proteomes" id="UP000011666">
    <property type="component" value="Unassembled WGS sequence"/>
</dbReference>
<evidence type="ECO:0000256" key="2">
    <source>
        <dbReference type="ARBA" id="ARBA00009881"/>
    </source>
</evidence>
<evidence type="ECO:0000256" key="4">
    <source>
        <dbReference type="ARBA" id="ARBA00022630"/>
    </source>
</evidence>
<evidence type="ECO:0000256" key="9">
    <source>
        <dbReference type="ARBA" id="ARBA00049401"/>
    </source>
</evidence>
<dbReference type="AlphaFoldDB" id="M0QNM1"/>
<evidence type="ECO:0000256" key="5">
    <source>
        <dbReference type="ARBA" id="ARBA00022643"/>
    </source>
</evidence>
<dbReference type="eggNOG" id="COG2070">
    <property type="taxonomic scope" value="Bacteria"/>
</dbReference>
<dbReference type="PANTHER" id="PTHR42747:SF3">
    <property type="entry name" value="NITRONATE MONOOXYGENASE-RELATED"/>
    <property type="match status" value="1"/>
</dbReference>
<keyword evidence="3" id="KW-0216">Detoxification</keyword>
<proteinExistence type="inferred from homology"/>
<keyword evidence="6" id="KW-0560">Oxidoreductase</keyword>
<evidence type="ECO:0000313" key="10">
    <source>
        <dbReference type="EMBL" id="GAC70178.1"/>
    </source>
</evidence>
<evidence type="ECO:0000313" key="11">
    <source>
        <dbReference type="Proteomes" id="UP000011666"/>
    </source>
</evidence>
<dbReference type="InterPro" id="IPR013785">
    <property type="entry name" value="Aldolase_TIM"/>
</dbReference>
<comment type="similarity">
    <text evidence="2">Belongs to the nitronate monooxygenase family. NMO class I subfamily.</text>
</comment>
<dbReference type="Pfam" id="PF03060">
    <property type="entry name" value="NMO"/>
    <property type="match status" value="1"/>
</dbReference>
<dbReference type="STRING" id="1223545.GS4_32_01220"/>